<keyword evidence="1" id="KW-0472">Membrane</keyword>
<accession>A0A3S5AS97</accession>
<sequence length="70" mass="7778">MPVSSEFAWAIGGVITNSASFNLLFIQFLPATMSMVSSLPFLCLFTEWGHSFFCLPTNLVSSLCDVLRHF</sequence>
<keyword evidence="1" id="KW-1133">Transmembrane helix</keyword>
<evidence type="ECO:0000256" key="1">
    <source>
        <dbReference type="SAM" id="Phobius"/>
    </source>
</evidence>
<gene>
    <name evidence="2" type="ORF">PXEA_LOCUS29959</name>
</gene>
<dbReference type="AlphaFoldDB" id="A0A3S5AS97"/>
<proteinExistence type="predicted"/>
<comment type="caution">
    <text evidence="2">The sequence shown here is derived from an EMBL/GenBank/DDBJ whole genome shotgun (WGS) entry which is preliminary data.</text>
</comment>
<keyword evidence="3" id="KW-1185">Reference proteome</keyword>
<dbReference type="EMBL" id="CAAALY010252443">
    <property type="protein sequence ID" value="VEL36519.1"/>
    <property type="molecule type" value="Genomic_DNA"/>
</dbReference>
<dbReference type="Proteomes" id="UP000784294">
    <property type="component" value="Unassembled WGS sequence"/>
</dbReference>
<evidence type="ECO:0000313" key="3">
    <source>
        <dbReference type="Proteomes" id="UP000784294"/>
    </source>
</evidence>
<protein>
    <submittedName>
        <fullName evidence="2">Uncharacterized protein</fullName>
    </submittedName>
</protein>
<keyword evidence="1" id="KW-0812">Transmembrane</keyword>
<organism evidence="2 3">
    <name type="scientific">Protopolystoma xenopodis</name>
    <dbReference type="NCBI Taxonomy" id="117903"/>
    <lineage>
        <taxon>Eukaryota</taxon>
        <taxon>Metazoa</taxon>
        <taxon>Spiralia</taxon>
        <taxon>Lophotrochozoa</taxon>
        <taxon>Platyhelminthes</taxon>
        <taxon>Monogenea</taxon>
        <taxon>Polyopisthocotylea</taxon>
        <taxon>Polystomatidea</taxon>
        <taxon>Polystomatidae</taxon>
        <taxon>Protopolystoma</taxon>
    </lineage>
</organism>
<evidence type="ECO:0000313" key="2">
    <source>
        <dbReference type="EMBL" id="VEL36519.1"/>
    </source>
</evidence>
<reference evidence="2" key="1">
    <citation type="submission" date="2018-11" db="EMBL/GenBank/DDBJ databases">
        <authorList>
            <consortium name="Pathogen Informatics"/>
        </authorList>
    </citation>
    <scope>NUCLEOTIDE SEQUENCE</scope>
</reference>
<feature type="transmembrane region" description="Helical" evidence="1">
    <location>
        <begin position="7"/>
        <end position="28"/>
    </location>
</feature>
<name>A0A3S5AS97_9PLAT</name>